<dbReference type="PIRSF" id="PIRSF039085">
    <property type="entry name" value="ABC_ATPase_HisP"/>
    <property type="match status" value="1"/>
</dbReference>
<protein>
    <submittedName>
        <fullName evidence="10">Unannotated protein</fullName>
    </submittedName>
</protein>
<keyword evidence="3" id="KW-0813">Transport</keyword>
<dbReference type="InterPro" id="IPR030679">
    <property type="entry name" value="ABC_ATPase_HisP-typ"/>
</dbReference>
<evidence type="ECO:0000256" key="3">
    <source>
        <dbReference type="ARBA" id="ARBA00022448"/>
    </source>
</evidence>
<evidence type="ECO:0000259" key="9">
    <source>
        <dbReference type="PROSITE" id="PS50893"/>
    </source>
</evidence>
<reference evidence="10" key="1">
    <citation type="submission" date="2020-05" db="EMBL/GenBank/DDBJ databases">
        <authorList>
            <person name="Chiriac C."/>
            <person name="Salcher M."/>
            <person name="Ghai R."/>
            <person name="Kavagutti S V."/>
        </authorList>
    </citation>
    <scope>NUCLEOTIDE SEQUENCE</scope>
</reference>
<comment type="similarity">
    <text evidence="2">Belongs to the ABC transporter superfamily.</text>
</comment>
<evidence type="ECO:0000256" key="2">
    <source>
        <dbReference type="ARBA" id="ARBA00005417"/>
    </source>
</evidence>
<organism evidence="10">
    <name type="scientific">freshwater metagenome</name>
    <dbReference type="NCBI Taxonomy" id="449393"/>
    <lineage>
        <taxon>unclassified sequences</taxon>
        <taxon>metagenomes</taxon>
        <taxon>ecological metagenomes</taxon>
    </lineage>
</organism>
<dbReference type="GO" id="GO:0015424">
    <property type="term" value="F:ABC-type amino acid transporter activity"/>
    <property type="evidence" value="ECO:0007669"/>
    <property type="project" value="InterPro"/>
</dbReference>
<evidence type="ECO:0000256" key="6">
    <source>
        <dbReference type="ARBA" id="ARBA00022840"/>
    </source>
</evidence>
<dbReference type="AlphaFoldDB" id="A0A6J6BLC9"/>
<dbReference type="InterPro" id="IPR027417">
    <property type="entry name" value="P-loop_NTPase"/>
</dbReference>
<dbReference type="Pfam" id="PF00005">
    <property type="entry name" value="ABC_tran"/>
    <property type="match status" value="1"/>
</dbReference>
<comment type="subcellular location">
    <subcellularLocation>
        <location evidence="1">Cell membrane</location>
        <topology evidence="1">Peripheral membrane protein</topology>
    </subcellularLocation>
</comment>
<dbReference type="PROSITE" id="PS00211">
    <property type="entry name" value="ABC_TRANSPORTER_1"/>
    <property type="match status" value="1"/>
</dbReference>
<dbReference type="PROSITE" id="PS50893">
    <property type="entry name" value="ABC_TRANSPORTER_2"/>
    <property type="match status" value="1"/>
</dbReference>
<keyword evidence="8" id="KW-0472">Membrane</keyword>
<proteinExistence type="inferred from homology"/>
<evidence type="ECO:0000256" key="5">
    <source>
        <dbReference type="ARBA" id="ARBA00022741"/>
    </source>
</evidence>
<accession>A0A6J6BLC9</accession>
<dbReference type="InterPro" id="IPR017871">
    <property type="entry name" value="ABC_transporter-like_CS"/>
</dbReference>
<dbReference type="InterPro" id="IPR003593">
    <property type="entry name" value="AAA+_ATPase"/>
</dbReference>
<evidence type="ECO:0000256" key="7">
    <source>
        <dbReference type="ARBA" id="ARBA00022970"/>
    </source>
</evidence>
<dbReference type="GO" id="GO:0016887">
    <property type="term" value="F:ATP hydrolysis activity"/>
    <property type="evidence" value="ECO:0007669"/>
    <property type="project" value="InterPro"/>
</dbReference>
<dbReference type="EMBL" id="CAEZSQ010000020">
    <property type="protein sequence ID" value="CAB4538998.1"/>
    <property type="molecule type" value="Genomic_DNA"/>
</dbReference>
<dbReference type="InterPro" id="IPR003439">
    <property type="entry name" value="ABC_transporter-like_ATP-bd"/>
</dbReference>
<dbReference type="SMART" id="SM00382">
    <property type="entry name" value="AAA"/>
    <property type="match status" value="1"/>
</dbReference>
<evidence type="ECO:0000256" key="4">
    <source>
        <dbReference type="ARBA" id="ARBA00022475"/>
    </source>
</evidence>
<keyword evidence="6" id="KW-0067">ATP-binding</keyword>
<evidence type="ECO:0000256" key="1">
    <source>
        <dbReference type="ARBA" id="ARBA00004202"/>
    </source>
</evidence>
<keyword evidence="7" id="KW-0029">Amino-acid transport</keyword>
<evidence type="ECO:0000256" key="8">
    <source>
        <dbReference type="ARBA" id="ARBA00023136"/>
    </source>
</evidence>
<name>A0A6J6BLC9_9ZZZZ</name>
<feature type="domain" description="ABC transporter" evidence="9">
    <location>
        <begin position="5"/>
        <end position="239"/>
    </location>
</feature>
<dbReference type="GO" id="GO:0005886">
    <property type="term" value="C:plasma membrane"/>
    <property type="evidence" value="ECO:0007669"/>
    <property type="project" value="UniProtKB-SubCell"/>
</dbReference>
<dbReference type="SUPFAM" id="SSF52540">
    <property type="entry name" value="P-loop containing nucleoside triphosphate hydrolases"/>
    <property type="match status" value="1"/>
</dbReference>
<keyword evidence="5" id="KW-0547">Nucleotide-binding</keyword>
<sequence length="248" mass="26892">MSALCEIKNIRKSFADNLVLDDVTINFPAQSATVIIGASGSGKSTLMRCMNLLEELNDGQINLDGTDISAYGTDIDSVRGQIGSVFQAFNLFPHLTVVENITLAPRLVHGVKKEIADKNARELLNRFGLADKADEFPNLLSGGQQQRVAIIRAVATNPKLLLLDEVTSALDPVLIAEVLTLIAELKREGMTMVIATHEMGFAKRIADSVVFLHKGRVHESGTPQEIFESPKTAELKAFLGALQQAGRL</sequence>
<dbReference type="PANTHER" id="PTHR43166">
    <property type="entry name" value="AMINO ACID IMPORT ATP-BINDING PROTEIN"/>
    <property type="match status" value="1"/>
</dbReference>
<dbReference type="Gene3D" id="3.40.50.300">
    <property type="entry name" value="P-loop containing nucleotide triphosphate hydrolases"/>
    <property type="match status" value="1"/>
</dbReference>
<keyword evidence="4" id="KW-1003">Cell membrane</keyword>
<gene>
    <name evidence="10" type="ORF">UFOPK1458_00174</name>
</gene>
<dbReference type="InterPro" id="IPR050086">
    <property type="entry name" value="MetN_ABC_transporter-like"/>
</dbReference>
<dbReference type="GO" id="GO:0005524">
    <property type="term" value="F:ATP binding"/>
    <property type="evidence" value="ECO:0007669"/>
    <property type="project" value="UniProtKB-KW"/>
</dbReference>
<evidence type="ECO:0000313" key="10">
    <source>
        <dbReference type="EMBL" id="CAB4538998.1"/>
    </source>
</evidence>
<dbReference type="PANTHER" id="PTHR43166:SF9">
    <property type="entry name" value="GLUTAMATE_ASPARTATE IMPORT ATP-BINDING PROTEIN GLTL"/>
    <property type="match status" value="1"/>
</dbReference>